<keyword evidence="3" id="KW-1185">Reference proteome</keyword>
<accession>A0A445BYZ2</accession>
<evidence type="ECO:0000313" key="3">
    <source>
        <dbReference type="Proteomes" id="UP000289738"/>
    </source>
</evidence>
<protein>
    <submittedName>
        <fullName evidence="2">Uncharacterized protein</fullName>
    </submittedName>
</protein>
<feature type="region of interest" description="Disordered" evidence="1">
    <location>
        <begin position="133"/>
        <end position="153"/>
    </location>
</feature>
<proteinExistence type="predicted"/>
<evidence type="ECO:0000256" key="1">
    <source>
        <dbReference type="SAM" id="MobiDB-lite"/>
    </source>
</evidence>
<sequence length="153" mass="16521">MIGSDENLQFLEVRIAKLLAKLVDVVSSLGGSNRNHQSVPMAAASSSTSIVAFSSVPVILSMRDMVASPYFAPDLHRDEIAEQGANVYIPDMIPISSTVGELDAVEDVLREDDDVEPATIADNNYDDIRKSIHVGPGRGSSSELSSIPRTFRF</sequence>
<dbReference type="AlphaFoldDB" id="A0A445BYZ2"/>
<reference evidence="2 3" key="1">
    <citation type="submission" date="2019-01" db="EMBL/GenBank/DDBJ databases">
        <title>Sequencing of cultivated peanut Arachis hypogaea provides insights into genome evolution and oil improvement.</title>
        <authorList>
            <person name="Chen X."/>
        </authorList>
    </citation>
    <scope>NUCLEOTIDE SEQUENCE [LARGE SCALE GENOMIC DNA]</scope>
    <source>
        <strain evidence="3">cv. Fuhuasheng</strain>
        <tissue evidence="2">Leaves</tissue>
    </source>
</reference>
<comment type="caution">
    <text evidence="2">The sequence shown here is derived from an EMBL/GenBank/DDBJ whole genome shotgun (WGS) entry which is preliminary data.</text>
</comment>
<dbReference type="Proteomes" id="UP000289738">
    <property type="component" value="Chromosome A08"/>
</dbReference>
<gene>
    <name evidence="2" type="ORF">Ahy_A08g040142</name>
</gene>
<dbReference type="EMBL" id="SDMP01000008">
    <property type="protein sequence ID" value="RYR43738.1"/>
    <property type="molecule type" value="Genomic_DNA"/>
</dbReference>
<evidence type="ECO:0000313" key="2">
    <source>
        <dbReference type="EMBL" id="RYR43738.1"/>
    </source>
</evidence>
<feature type="compositionally biased region" description="Polar residues" evidence="1">
    <location>
        <begin position="139"/>
        <end position="153"/>
    </location>
</feature>
<organism evidence="2 3">
    <name type="scientific">Arachis hypogaea</name>
    <name type="common">Peanut</name>
    <dbReference type="NCBI Taxonomy" id="3818"/>
    <lineage>
        <taxon>Eukaryota</taxon>
        <taxon>Viridiplantae</taxon>
        <taxon>Streptophyta</taxon>
        <taxon>Embryophyta</taxon>
        <taxon>Tracheophyta</taxon>
        <taxon>Spermatophyta</taxon>
        <taxon>Magnoliopsida</taxon>
        <taxon>eudicotyledons</taxon>
        <taxon>Gunneridae</taxon>
        <taxon>Pentapetalae</taxon>
        <taxon>rosids</taxon>
        <taxon>fabids</taxon>
        <taxon>Fabales</taxon>
        <taxon>Fabaceae</taxon>
        <taxon>Papilionoideae</taxon>
        <taxon>50 kb inversion clade</taxon>
        <taxon>dalbergioids sensu lato</taxon>
        <taxon>Dalbergieae</taxon>
        <taxon>Pterocarpus clade</taxon>
        <taxon>Arachis</taxon>
    </lineage>
</organism>
<name>A0A445BYZ2_ARAHY</name>